<accession>A0A6C0P426</accession>
<proteinExistence type="predicted"/>
<dbReference type="Gene3D" id="3.60.15.10">
    <property type="entry name" value="Ribonuclease Z/Hydroxyacylglutathione hydrolase-like"/>
    <property type="match status" value="1"/>
</dbReference>
<protein>
    <submittedName>
        <fullName evidence="5">MBL fold metallo-hydrolase</fullName>
    </submittedName>
</protein>
<keyword evidence="5" id="KW-0378">Hydrolase</keyword>
<dbReference type="InterPro" id="IPR050114">
    <property type="entry name" value="UPF0173_UPF0282_UlaG_hydrolase"/>
</dbReference>
<dbReference type="Pfam" id="PF12706">
    <property type="entry name" value="Lactamase_B_2"/>
    <property type="match status" value="1"/>
</dbReference>
<dbReference type="RefSeq" id="WP_162642913.1">
    <property type="nucleotide sequence ID" value="NZ_CP048286.1"/>
</dbReference>
<comment type="function">
    <text evidence="2">Counteracts the endogenous Pycsar antiviral defense system. Phosphodiesterase that enables metal-dependent hydrolysis of host cyclic nucleotide Pycsar defense signals such as cCMP and cUMP.</text>
</comment>
<evidence type="ECO:0000313" key="6">
    <source>
        <dbReference type="Proteomes" id="UP000479114"/>
    </source>
</evidence>
<feature type="domain" description="Metallo-beta-lactamase" evidence="4">
    <location>
        <begin position="38"/>
        <end position="219"/>
    </location>
</feature>
<comment type="catalytic activity">
    <reaction evidence="1">
        <text>3',5'-cyclic CMP + H2O = CMP + H(+)</text>
        <dbReference type="Rhea" id="RHEA:72675"/>
        <dbReference type="ChEBI" id="CHEBI:15377"/>
        <dbReference type="ChEBI" id="CHEBI:15378"/>
        <dbReference type="ChEBI" id="CHEBI:58003"/>
        <dbReference type="ChEBI" id="CHEBI:60377"/>
    </reaction>
    <physiologicalReaction direction="left-to-right" evidence="1">
        <dbReference type="Rhea" id="RHEA:72676"/>
    </physiologicalReaction>
</comment>
<sequence length="260" mass="27842">MDNCLKQLETVTQAEQGAAWTWLGQGGFAWRFGGGPAIVIDPYLSDTVEKQDGLTRLSPAPLLPEELTGGLLLLTHDHLDHFDEPSVIQAVTSAGMKVAGPGSVEKHYRKLGLPENAFTRLDRGGKYSFNGVRIRAVYAEHSSGDGEFDAVGFVLDYEGCRIYHVGDSELTEELLHAAGDMEADCIAVPINGRWGNMNADEAASLTIRSGARLAIPMHFGMFAENTADPASFVAAMQEAGAASVEIAIPEQGRVQGIVRG</sequence>
<dbReference type="InterPro" id="IPR001279">
    <property type="entry name" value="Metallo-B-lactamas"/>
</dbReference>
<dbReference type="GO" id="GO:0016787">
    <property type="term" value="F:hydrolase activity"/>
    <property type="evidence" value="ECO:0007669"/>
    <property type="project" value="UniProtKB-KW"/>
</dbReference>
<gene>
    <name evidence="5" type="ORF">GZH47_20920</name>
</gene>
<dbReference type="EMBL" id="CP048286">
    <property type="protein sequence ID" value="QHW33016.1"/>
    <property type="molecule type" value="Genomic_DNA"/>
</dbReference>
<dbReference type="SUPFAM" id="SSF56281">
    <property type="entry name" value="Metallo-hydrolase/oxidoreductase"/>
    <property type="match status" value="1"/>
</dbReference>
<name>A0A6C0P426_9BACL</name>
<dbReference type="KEGG" id="prz:GZH47_20920"/>
<reference evidence="5 6" key="1">
    <citation type="submission" date="2020-02" db="EMBL/GenBank/DDBJ databases">
        <title>Paenibacillus sp. nov., isolated from rhizosphere soil of tomato.</title>
        <authorList>
            <person name="Weon H.-Y."/>
            <person name="Lee S.A."/>
        </authorList>
    </citation>
    <scope>NUCLEOTIDE SEQUENCE [LARGE SCALE GENOMIC DNA]</scope>
    <source>
        <strain evidence="5 6">14171R-81</strain>
    </source>
</reference>
<evidence type="ECO:0000256" key="2">
    <source>
        <dbReference type="ARBA" id="ARBA00034301"/>
    </source>
</evidence>
<evidence type="ECO:0000259" key="4">
    <source>
        <dbReference type="Pfam" id="PF12706"/>
    </source>
</evidence>
<organism evidence="5 6">
    <name type="scientific">Paenibacillus rhizovicinus</name>
    <dbReference type="NCBI Taxonomy" id="2704463"/>
    <lineage>
        <taxon>Bacteria</taxon>
        <taxon>Bacillati</taxon>
        <taxon>Bacillota</taxon>
        <taxon>Bacilli</taxon>
        <taxon>Bacillales</taxon>
        <taxon>Paenibacillaceae</taxon>
        <taxon>Paenibacillus</taxon>
    </lineage>
</organism>
<dbReference type="PANTHER" id="PTHR43546:SF3">
    <property type="entry name" value="UPF0173 METAL-DEPENDENT HYDROLASE MJ1163"/>
    <property type="match status" value="1"/>
</dbReference>
<dbReference type="InterPro" id="IPR036866">
    <property type="entry name" value="RibonucZ/Hydroxyglut_hydro"/>
</dbReference>
<evidence type="ECO:0000256" key="3">
    <source>
        <dbReference type="ARBA" id="ARBA00048505"/>
    </source>
</evidence>
<dbReference type="PANTHER" id="PTHR43546">
    <property type="entry name" value="UPF0173 METAL-DEPENDENT HYDROLASE MJ1163-RELATED"/>
    <property type="match status" value="1"/>
</dbReference>
<evidence type="ECO:0000256" key="1">
    <source>
        <dbReference type="ARBA" id="ARBA00034221"/>
    </source>
</evidence>
<dbReference type="AlphaFoldDB" id="A0A6C0P426"/>
<evidence type="ECO:0000313" key="5">
    <source>
        <dbReference type="EMBL" id="QHW33016.1"/>
    </source>
</evidence>
<keyword evidence="6" id="KW-1185">Reference proteome</keyword>
<dbReference type="Proteomes" id="UP000479114">
    <property type="component" value="Chromosome"/>
</dbReference>
<comment type="catalytic activity">
    <reaction evidence="3">
        <text>3',5'-cyclic UMP + H2O = UMP + H(+)</text>
        <dbReference type="Rhea" id="RHEA:70575"/>
        <dbReference type="ChEBI" id="CHEBI:15377"/>
        <dbReference type="ChEBI" id="CHEBI:15378"/>
        <dbReference type="ChEBI" id="CHEBI:57865"/>
        <dbReference type="ChEBI" id="CHEBI:184387"/>
    </reaction>
    <physiologicalReaction direction="left-to-right" evidence="3">
        <dbReference type="Rhea" id="RHEA:70576"/>
    </physiologicalReaction>
</comment>